<dbReference type="OrthoDB" id="9798407at2"/>
<name>A0A857JPV6_9ALTE</name>
<keyword evidence="4" id="KW-1185">Reference proteome</keyword>
<keyword evidence="3" id="KW-0456">Lyase</keyword>
<protein>
    <submittedName>
        <fullName evidence="3">Inosose dehydratase</fullName>
        <ecNumber evidence="3">4.2.1.44</ecNumber>
    </submittedName>
</protein>
<dbReference type="InterPro" id="IPR013022">
    <property type="entry name" value="Xyl_isomerase-like_TIM-brl"/>
</dbReference>
<dbReference type="Gene3D" id="3.20.20.150">
    <property type="entry name" value="Divalent-metal-dependent TIM barrel enzymes"/>
    <property type="match status" value="1"/>
</dbReference>
<feature type="domain" description="Xylose isomerase-like TIM barrel" evidence="2">
    <location>
        <begin position="196"/>
        <end position="404"/>
    </location>
</feature>
<dbReference type="PANTHER" id="PTHR12110:SF41">
    <property type="entry name" value="INOSOSE DEHYDRATASE"/>
    <property type="match status" value="1"/>
</dbReference>
<dbReference type="Proteomes" id="UP000464524">
    <property type="component" value="Chromosome"/>
</dbReference>
<evidence type="ECO:0000259" key="2">
    <source>
        <dbReference type="Pfam" id="PF01261"/>
    </source>
</evidence>
<evidence type="ECO:0000256" key="1">
    <source>
        <dbReference type="SAM" id="SignalP"/>
    </source>
</evidence>
<feature type="chain" id="PRO_5033023974" evidence="1">
    <location>
        <begin position="20"/>
        <end position="424"/>
    </location>
</feature>
<gene>
    <name evidence="3" type="ORF">FX988_04164</name>
</gene>
<dbReference type="InterPro" id="IPR050312">
    <property type="entry name" value="IolE/XylAMocC-like"/>
</dbReference>
<proteinExistence type="predicted"/>
<sequence>MKVTATLVMLVLFISQLSAQELLGSQAARLHQYVGHWVSSEHAKTDKVAALPAIKMNNTSTMDGQSIQVEVLQYQQGQYQTVLTELIGYDSKTEQIIALGQNQDGVIFKGEGGFLTDNHWKMRDRDMLGDFYLSVEFDFQSPTKVLLKGFDKAGKNTWETRYIKANPKDKNIGIQLVSVHQDMLHDPVKTLGELGRMGYRFVETFVYDQGTFYGMSPVKFRQVVQDSGMQFLGSMTFYDLPASDDWQAAMDWWSKTIRDHAQAGVKYLTTSNNQLSSIQNLAQLQRYAEYYNAIGKLCKEQGISFAFHNHADEFMRVEDVLIYDYLLENTEPNYVSFQADIYWMHVAGVSPQAYFTKYPKRFLSWHIKDDKELGASGKIDWAALFNHTEFDPPQYMVAEVEDYSYPPLYSVQLAWEYLYYTLLK</sequence>
<organism evidence="3 4">
    <name type="scientific">Paraglaciecola mesophila</name>
    <dbReference type="NCBI Taxonomy" id="197222"/>
    <lineage>
        <taxon>Bacteria</taxon>
        <taxon>Pseudomonadati</taxon>
        <taxon>Pseudomonadota</taxon>
        <taxon>Gammaproteobacteria</taxon>
        <taxon>Alteromonadales</taxon>
        <taxon>Alteromonadaceae</taxon>
        <taxon>Paraglaciecola</taxon>
    </lineage>
</organism>
<feature type="signal peptide" evidence="1">
    <location>
        <begin position="1"/>
        <end position="19"/>
    </location>
</feature>
<keyword evidence="1" id="KW-0732">Signal</keyword>
<dbReference type="RefSeq" id="WP_160181937.1">
    <property type="nucleotide sequence ID" value="NZ_CP047656.1"/>
</dbReference>
<evidence type="ECO:0000313" key="4">
    <source>
        <dbReference type="Proteomes" id="UP000464524"/>
    </source>
</evidence>
<dbReference type="GO" id="GO:0050114">
    <property type="term" value="F:myo-inosose-2 dehydratase activity"/>
    <property type="evidence" value="ECO:0007669"/>
    <property type="project" value="UniProtKB-EC"/>
</dbReference>
<dbReference type="Pfam" id="PF01261">
    <property type="entry name" value="AP_endonuc_2"/>
    <property type="match status" value="1"/>
</dbReference>
<dbReference type="EC" id="4.2.1.44" evidence="3"/>
<dbReference type="SUPFAM" id="SSF51658">
    <property type="entry name" value="Xylose isomerase-like"/>
    <property type="match status" value="1"/>
</dbReference>
<dbReference type="InterPro" id="IPR036237">
    <property type="entry name" value="Xyl_isomerase-like_sf"/>
</dbReference>
<reference evidence="3 4" key="1">
    <citation type="submission" date="2019-12" db="EMBL/GenBank/DDBJ databases">
        <title>Genome sequencing and assembly of endphytes of Porphyra tenera.</title>
        <authorList>
            <person name="Park J.M."/>
            <person name="Shin R."/>
            <person name="Jo S.H."/>
        </authorList>
    </citation>
    <scope>NUCLEOTIDE SEQUENCE [LARGE SCALE GENOMIC DNA]</scope>
    <source>
        <strain evidence="3 4">GPM4</strain>
    </source>
</reference>
<dbReference type="EMBL" id="CP047656">
    <property type="protein sequence ID" value="QHJ13883.1"/>
    <property type="molecule type" value="Genomic_DNA"/>
</dbReference>
<evidence type="ECO:0000313" key="3">
    <source>
        <dbReference type="EMBL" id="QHJ13883.1"/>
    </source>
</evidence>
<dbReference type="AlphaFoldDB" id="A0A857JPV6"/>
<accession>A0A857JPV6</accession>
<dbReference type="KEGG" id="pmes:FX988_04164"/>
<dbReference type="PANTHER" id="PTHR12110">
    <property type="entry name" value="HYDROXYPYRUVATE ISOMERASE"/>
    <property type="match status" value="1"/>
</dbReference>